<feature type="non-terminal residue" evidence="1">
    <location>
        <position position="65"/>
    </location>
</feature>
<organism evidence="1">
    <name type="scientific">marine sediment metagenome</name>
    <dbReference type="NCBI Taxonomy" id="412755"/>
    <lineage>
        <taxon>unclassified sequences</taxon>
        <taxon>metagenomes</taxon>
        <taxon>ecological metagenomes</taxon>
    </lineage>
</organism>
<accession>X1LL43</accession>
<name>X1LL43_9ZZZZ</name>
<evidence type="ECO:0000313" key="1">
    <source>
        <dbReference type="EMBL" id="GAI19808.1"/>
    </source>
</evidence>
<comment type="caution">
    <text evidence="1">The sequence shown here is derived from an EMBL/GenBank/DDBJ whole genome shotgun (WGS) entry which is preliminary data.</text>
</comment>
<dbReference type="EMBL" id="BARV01019752">
    <property type="protein sequence ID" value="GAI19808.1"/>
    <property type="molecule type" value="Genomic_DNA"/>
</dbReference>
<sequence length="65" mass="7312">MKRRMFISNMAAQTLALSAARSLWAVGENGKGENYEVSSVNRTAVTEVAGHSLEELRDFHKRELF</sequence>
<proteinExistence type="predicted"/>
<protein>
    <submittedName>
        <fullName evidence="1">Uncharacterized protein</fullName>
    </submittedName>
</protein>
<dbReference type="AlphaFoldDB" id="X1LL43"/>
<gene>
    <name evidence="1" type="ORF">S06H3_33126</name>
</gene>
<reference evidence="1" key="1">
    <citation type="journal article" date="2014" name="Front. Microbiol.">
        <title>High frequency of phylogenetically diverse reductive dehalogenase-homologous genes in deep subseafloor sedimentary metagenomes.</title>
        <authorList>
            <person name="Kawai M."/>
            <person name="Futagami T."/>
            <person name="Toyoda A."/>
            <person name="Takaki Y."/>
            <person name="Nishi S."/>
            <person name="Hori S."/>
            <person name="Arai W."/>
            <person name="Tsubouchi T."/>
            <person name="Morono Y."/>
            <person name="Uchiyama I."/>
            <person name="Ito T."/>
            <person name="Fujiyama A."/>
            <person name="Inagaki F."/>
            <person name="Takami H."/>
        </authorList>
    </citation>
    <scope>NUCLEOTIDE SEQUENCE</scope>
    <source>
        <strain evidence="1">Expedition CK06-06</strain>
    </source>
</reference>